<dbReference type="Gene3D" id="3.40.190.170">
    <property type="entry name" value="Bacterial extracellular solute-binding protein, family 7"/>
    <property type="match status" value="1"/>
</dbReference>
<dbReference type="NCBIfam" id="NF037995">
    <property type="entry name" value="TRAP_S1"/>
    <property type="match status" value="1"/>
</dbReference>
<keyword evidence="5" id="KW-1185">Reference proteome</keyword>
<evidence type="ECO:0000313" key="5">
    <source>
        <dbReference type="Proteomes" id="UP000474802"/>
    </source>
</evidence>
<dbReference type="Proteomes" id="UP000474802">
    <property type="component" value="Unassembled WGS sequence"/>
</dbReference>
<dbReference type="InterPro" id="IPR019546">
    <property type="entry name" value="TAT_signal_bac_arc"/>
</dbReference>
<dbReference type="AlphaFoldDB" id="A0A6M1SQB4"/>
<dbReference type="NCBIfam" id="TIGR00787">
    <property type="entry name" value="dctP"/>
    <property type="match status" value="1"/>
</dbReference>
<dbReference type="PANTHER" id="PTHR33376:SF7">
    <property type="entry name" value="C4-DICARBOXYLATE-BINDING PROTEIN DCTB"/>
    <property type="match status" value="1"/>
</dbReference>
<dbReference type="CDD" id="cd13603">
    <property type="entry name" value="PBP2_TRAP_Siap_TeaA_like"/>
    <property type="match status" value="1"/>
</dbReference>
<dbReference type="PIRSF" id="PIRSF006470">
    <property type="entry name" value="DctB"/>
    <property type="match status" value="1"/>
</dbReference>
<dbReference type="RefSeq" id="WP_164535087.1">
    <property type="nucleotide sequence ID" value="NZ_JAALFG010000003.1"/>
</dbReference>
<sequence>MNTFSRRTFIKAGAAGIAGMTMLGMPHIARAQGRTLRLSHHLAPDHLVDVASKRFGALVAEKTGGALSVEVFPAGQLAGLRQGAEAAQIGTVDFVWTDFGTLANWIKPMGFISLPFLFRDEAHALAVFKSEIGADLGTEMRDTLSLEALGYGIAGFRVMATRERAINEPADLAGLKVRVPEVPVYISAFNKLGANPTPMAWGEVYTALQTGVIDGVENPSEGLFVGKIQEVTGHASRTNHIMTDVNLVASAMAMDGLSAEEQAAVREAATIAVDEFNTGSIENGGKFWDELAAALQANAEPDRDAFREALVPVWEEMDAAADGDMRAWIDRVQAVS</sequence>
<evidence type="ECO:0000256" key="2">
    <source>
        <dbReference type="ARBA" id="ARBA00022448"/>
    </source>
</evidence>
<dbReference type="InterPro" id="IPR004682">
    <property type="entry name" value="TRAP_DctP"/>
</dbReference>
<protein>
    <submittedName>
        <fullName evidence="4">TRAP transporter substrate-binding protein</fullName>
    </submittedName>
</protein>
<reference evidence="4 5" key="2">
    <citation type="submission" date="2020-03" db="EMBL/GenBank/DDBJ databases">
        <title>Devosia chinhatensis sp. nov., isolated from a hexachlorocyclohexane (HCH) dump site in India.</title>
        <authorList>
            <person name="Kumar M."/>
            <person name="Lal R."/>
        </authorList>
    </citation>
    <scope>NUCLEOTIDE SEQUENCE [LARGE SCALE GENOMIC DNA]</scope>
    <source>
        <strain evidence="4 5">H239</strain>
    </source>
</reference>
<proteinExistence type="inferred from homology"/>
<organism evidence="4 5">
    <name type="scientific">Devosia aurantiaca</name>
    <dbReference type="NCBI Taxonomy" id="2714858"/>
    <lineage>
        <taxon>Bacteria</taxon>
        <taxon>Pseudomonadati</taxon>
        <taxon>Pseudomonadota</taxon>
        <taxon>Alphaproteobacteria</taxon>
        <taxon>Hyphomicrobiales</taxon>
        <taxon>Devosiaceae</taxon>
        <taxon>Devosia</taxon>
    </lineage>
</organism>
<name>A0A6M1SQB4_9HYPH</name>
<evidence type="ECO:0000256" key="1">
    <source>
        <dbReference type="ARBA" id="ARBA00009023"/>
    </source>
</evidence>
<evidence type="ECO:0000313" key="4">
    <source>
        <dbReference type="EMBL" id="NGP18844.1"/>
    </source>
</evidence>
<dbReference type="PANTHER" id="PTHR33376">
    <property type="match status" value="1"/>
</dbReference>
<evidence type="ECO:0000256" key="3">
    <source>
        <dbReference type="ARBA" id="ARBA00022729"/>
    </source>
</evidence>
<dbReference type="EMBL" id="JAALFG010000003">
    <property type="protein sequence ID" value="NGP18844.1"/>
    <property type="molecule type" value="Genomic_DNA"/>
</dbReference>
<dbReference type="PROSITE" id="PS51318">
    <property type="entry name" value="TAT"/>
    <property type="match status" value="1"/>
</dbReference>
<dbReference type="InterPro" id="IPR006311">
    <property type="entry name" value="TAT_signal"/>
</dbReference>
<comment type="caution">
    <text evidence="4">The sequence shown here is derived from an EMBL/GenBank/DDBJ whole genome shotgun (WGS) entry which is preliminary data.</text>
</comment>
<reference evidence="4 5" key="1">
    <citation type="submission" date="2020-02" db="EMBL/GenBank/DDBJ databases">
        <authorList>
            <person name="Khan S.A."/>
            <person name="Jeon C.O."/>
            <person name="Chun B.H."/>
        </authorList>
    </citation>
    <scope>NUCLEOTIDE SEQUENCE [LARGE SCALE GENOMIC DNA]</scope>
    <source>
        <strain evidence="4 5">H239</strain>
    </source>
</reference>
<dbReference type="NCBIfam" id="TIGR01409">
    <property type="entry name" value="TAT_signal_seq"/>
    <property type="match status" value="1"/>
</dbReference>
<dbReference type="GO" id="GO:0030288">
    <property type="term" value="C:outer membrane-bounded periplasmic space"/>
    <property type="evidence" value="ECO:0007669"/>
    <property type="project" value="InterPro"/>
</dbReference>
<dbReference type="InterPro" id="IPR018389">
    <property type="entry name" value="DctP_fam"/>
</dbReference>
<comment type="similarity">
    <text evidence="1">Belongs to the bacterial solute-binding protein 7 family.</text>
</comment>
<keyword evidence="3" id="KW-0732">Signal</keyword>
<gene>
    <name evidence="4" type="ORF">G5575_15330</name>
</gene>
<dbReference type="GO" id="GO:0055085">
    <property type="term" value="P:transmembrane transport"/>
    <property type="evidence" value="ECO:0007669"/>
    <property type="project" value="InterPro"/>
</dbReference>
<keyword evidence="2" id="KW-0813">Transport</keyword>
<dbReference type="Pfam" id="PF03480">
    <property type="entry name" value="DctP"/>
    <property type="match status" value="1"/>
</dbReference>
<dbReference type="InterPro" id="IPR038404">
    <property type="entry name" value="TRAP_DctP_sf"/>
</dbReference>
<accession>A0A6M1SQB4</accession>